<dbReference type="Gene3D" id="2.70.150.10">
    <property type="entry name" value="Calcium-transporting ATPase, cytoplasmic transduction domain A"/>
    <property type="match status" value="1"/>
</dbReference>
<dbReference type="SUPFAM" id="SSF81653">
    <property type="entry name" value="Calcium ATPase, transduction domain A"/>
    <property type="match status" value="1"/>
</dbReference>
<dbReference type="InterPro" id="IPR006121">
    <property type="entry name" value="HMA_dom"/>
</dbReference>
<dbReference type="CDD" id="cd00371">
    <property type="entry name" value="HMA"/>
    <property type="match status" value="2"/>
</dbReference>
<dbReference type="SUPFAM" id="SSF55008">
    <property type="entry name" value="HMA, heavy metal-associated domain"/>
    <property type="match status" value="2"/>
</dbReference>
<feature type="transmembrane region" description="Helical" evidence="7">
    <location>
        <begin position="512"/>
        <end position="534"/>
    </location>
</feature>
<evidence type="ECO:0000256" key="2">
    <source>
        <dbReference type="ARBA" id="ARBA00022692"/>
    </source>
</evidence>
<dbReference type="InterPro" id="IPR017969">
    <property type="entry name" value="Heavy-metal-associated_CS"/>
</dbReference>
<dbReference type="NCBIfam" id="TIGR01494">
    <property type="entry name" value="ATPase_P-type"/>
    <property type="match status" value="1"/>
</dbReference>
<dbReference type="Proteomes" id="UP001255856">
    <property type="component" value="Unassembled WGS sequence"/>
</dbReference>
<dbReference type="AlphaFoldDB" id="A0AAD9IHV6"/>
<evidence type="ECO:0000313" key="9">
    <source>
        <dbReference type="EMBL" id="KAK2078769.1"/>
    </source>
</evidence>
<dbReference type="EMBL" id="JASFZW010000004">
    <property type="protein sequence ID" value="KAK2078769.1"/>
    <property type="molecule type" value="Genomic_DNA"/>
</dbReference>
<dbReference type="InterPro" id="IPR059000">
    <property type="entry name" value="ATPase_P-type_domA"/>
</dbReference>
<feature type="transmembrane region" description="Helical" evidence="7">
    <location>
        <begin position="472"/>
        <end position="492"/>
    </location>
</feature>
<dbReference type="NCBIfam" id="TIGR01525">
    <property type="entry name" value="ATPase-IB_hvy"/>
    <property type="match status" value="1"/>
</dbReference>
<evidence type="ECO:0000256" key="3">
    <source>
        <dbReference type="ARBA" id="ARBA00022723"/>
    </source>
</evidence>
<dbReference type="Pfam" id="PF00122">
    <property type="entry name" value="E1-E2_ATPase"/>
    <property type="match status" value="1"/>
</dbReference>
<dbReference type="PROSITE" id="PS00154">
    <property type="entry name" value="ATPASE_E1_E2"/>
    <property type="match status" value="1"/>
</dbReference>
<dbReference type="FunFam" id="2.70.150.10:FF:000002">
    <property type="entry name" value="Copper-transporting ATPase 1, putative"/>
    <property type="match status" value="1"/>
</dbReference>
<name>A0AAD9IHV6_PROWI</name>
<evidence type="ECO:0000256" key="6">
    <source>
        <dbReference type="ARBA" id="ARBA00023136"/>
    </source>
</evidence>
<keyword evidence="6 7" id="KW-0472">Membrane</keyword>
<dbReference type="Gene3D" id="3.40.50.1000">
    <property type="entry name" value="HAD superfamily/HAD-like"/>
    <property type="match status" value="2"/>
</dbReference>
<dbReference type="SUPFAM" id="SSF81665">
    <property type="entry name" value="Calcium ATPase, transmembrane domain M"/>
    <property type="match status" value="1"/>
</dbReference>
<dbReference type="GO" id="GO:0019829">
    <property type="term" value="F:ATPase-coupled monoatomic cation transmembrane transporter activity"/>
    <property type="evidence" value="ECO:0007669"/>
    <property type="project" value="InterPro"/>
</dbReference>
<dbReference type="Pfam" id="PF00403">
    <property type="entry name" value="HMA"/>
    <property type="match status" value="1"/>
</dbReference>
<evidence type="ECO:0000256" key="7">
    <source>
        <dbReference type="RuleBase" id="RU362081"/>
    </source>
</evidence>
<evidence type="ECO:0000256" key="5">
    <source>
        <dbReference type="ARBA" id="ARBA00022989"/>
    </source>
</evidence>
<dbReference type="PRINTS" id="PR00942">
    <property type="entry name" value="CUATPASEI"/>
</dbReference>
<dbReference type="GO" id="GO:0046872">
    <property type="term" value="F:metal ion binding"/>
    <property type="evidence" value="ECO:0007669"/>
    <property type="project" value="UniProtKB-KW"/>
</dbReference>
<keyword evidence="3 7" id="KW-0479">Metal-binding</keyword>
<evidence type="ECO:0000256" key="4">
    <source>
        <dbReference type="ARBA" id="ARBA00022967"/>
    </source>
</evidence>
<dbReference type="InterPro" id="IPR023214">
    <property type="entry name" value="HAD_sf"/>
</dbReference>
<dbReference type="GO" id="GO:0016020">
    <property type="term" value="C:membrane"/>
    <property type="evidence" value="ECO:0007669"/>
    <property type="project" value="UniProtKB-SubCell"/>
</dbReference>
<reference evidence="9" key="1">
    <citation type="submission" date="2021-01" db="EMBL/GenBank/DDBJ databases">
        <authorList>
            <person name="Eckstrom K.M.E."/>
        </authorList>
    </citation>
    <scope>NUCLEOTIDE SEQUENCE</scope>
    <source>
        <strain evidence="9">UVCC 0001</strain>
    </source>
</reference>
<feature type="transmembrane region" description="Helical" evidence="7">
    <location>
        <begin position="283"/>
        <end position="303"/>
    </location>
</feature>
<keyword evidence="5 7" id="KW-1133">Transmembrane helix</keyword>
<keyword evidence="7" id="KW-0067">ATP-binding</keyword>
<feature type="transmembrane region" description="Helical" evidence="7">
    <location>
        <begin position="183"/>
        <end position="207"/>
    </location>
</feature>
<gene>
    <name evidence="9" type="ORF">QBZ16_003609</name>
</gene>
<dbReference type="Gene3D" id="3.30.70.100">
    <property type="match status" value="2"/>
</dbReference>
<comment type="caution">
    <text evidence="9">The sequence shown here is derived from an EMBL/GenBank/DDBJ whole genome shotgun (WGS) entry which is preliminary data.</text>
</comment>
<feature type="transmembrane region" description="Helical" evidence="7">
    <location>
        <begin position="890"/>
        <end position="911"/>
    </location>
</feature>
<dbReference type="PROSITE" id="PS50846">
    <property type="entry name" value="HMA_2"/>
    <property type="match status" value="2"/>
</dbReference>
<organism evidence="9 10">
    <name type="scientific">Prototheca wickerhamii</name>
    <dbReference type="NCBI Taxonomy" id="3111"/>
    <lineage>
        <taxon>Eukaryota</taxon>
        <taxon>Viridiplantae</taxon>
        <taxon>Chlorophyta</taxon>
        <taxon>core chlorophytes</taxon>
        <taxon>Trebouxiophyceae</taxon>
        <taxon>Chlorellales</taxon>
        <taxon>Chlorellaceae</taxon>
        <taxon>Prototheca</taxon>
    </lineage>
</organism>
<keyword evidence="7" id="KW-0547">Nucleotide-binding</keyword>
<feature type="transmembrane region" description="Helical" evidence="7">
    <location>
        <begin position="253"/>
        <end position="271"/>
    </location>
</feature>
<dbReference type="GO" id="GO:0016887">
    <property type="term" value="F:ATP hydrolysis activity"/>
    <property type="evidence" value="ECO:0007669"/>
    <property type="project" value="InterPro"/>
</dbReference>
<dbReference type="InterPro" id="IPR027256">
    <property type="entry name" value="P-typ_ATPase_IB"/>
</dbReference>
<evidence type="ECO:0000256" key="1">
    <source>
        <dbReference type="ARBA" id="ARBA00004370"/>
    </source>
</evidence>
<feature type="transmembrane region" description="Helical" evidence="7">
    <location>
        <begin position="862"/>
        <end position="884"/>
    </location>
</feature>
<dbReference type="InterPro" id="IPR036163">
    <property type="entry name" value="HMA_dom_sf"/>
</dbReference>
<dbReference type="GO" id="GO:0005524">
    <property type="term" value="F:ATP binding"/>
    <property type="evidence" value="ECO:0007669"/>
    <property type="project" value="UniProtKB-UniRule"/>
</dbReference>
<keyword evidence="4" id="KW-1278">Translocase</keyword>
<dbReference type="PRINTS" id="PR00119">
    <property type="entry name" value="CATATPASE"/>
</dbReference>
<comment type="subcellular location">
    <subcellularLocation>
        <location evidence="1 7">Membrane</location>
    </subcellularLocation>
</comment>
<keyword evidence="2 7" id="KW-0812">Transmembrane</keyword>
<dbReference type="PANTHER" id="PTHR46594:SF4">
    <property type="entry name" value="P-TYPE CATION-TRANSPORTING ATPASE"/>
    <property type="match status" value="1"/>
</dbReference>
<dbReference type="SUPFAM" id="SSF56784">
    <property type="entry name" value="HAD-like"/>
    <property type="match status" value="1"/>
</dbReference>
<dbReference type="InterPro" id="IPR036412">
    <property type="entry name" value="HAD-like_sf"/>
</dbReference>
<feature type="transmembrane region" description="Helical" evidence="7">
    <location>
        <begin position="219"/>
        <end position="241"/>
    </location>
</feature>
<keyword evidence="10" id="KW-1185">Reference proteome</keyword>
<dbReference type="InterPro" id="IPR023299">
    <property type="entry name" value="ATPase_P-typ_cyto_dom_N"/>
</dbReference>
<dbReference type="InterPro" id="IPR023298">
    <property type="entry name" value="ATPase_P-typ_TM_dom_sf"/>
</dbReference>
<dbReference type="InterPro" id="IPR018303">
    <property type="entry name" value="ATPase_P-typ_P_site"/>
</dbReference>
<evidence type="ECO:0000259" key="8">
    <source>
        <dbReference type="PROSITE" id="PS50846"/>
    </source>
</evidence>
<feature type="domain" description="HMA" evidence="8">
    <location>
        <begin position="62"/>
        <end position="127"/>
    </location>
</feature>
<dbReference type="InterPro" id="IPR001757">
    <property type="entry name" value="P_typ_ATPase"/>
</dbReference>
<sequence>MSTRSALPGVIHASVALMAGRAEVTYRPAFLRASAIVGAVNDAGFVAELVSDVVVASGPASELLTIEIEGMTCGACSSAVEAALRALPGVESAEVSVTLARALVALGRGASAAQALAAIEDCGFGARLAQASGDRGRAPGGARHDVRGVQRRGAPAALGAALGTGTAAQRAEAARWRDAFARAAALTLPVFAVAMVFRHVSCMAWLYSSRVGGFPLDQLVKWVFATPVQFVCGARFHAGALRALRRRRANMDVLVSLGTNASYLYSVLSILHHHLARHHAVDGAYVATDFFETAAMLITLVLFGKYLEAGAKAQTGAALAALAALAPSTALLVVSEGGNDADARDQASALSGKIDSPDTPPTTCADQTVEIDAAMVHRGDVLKVLPGARLPADGTVVDGASLVDESMLTGESVPAAKAVGDTVIGGTVNVGAGVLRVRAQRVGAESALAQIVQLVESAQLSKAPIQAFADRISAVFVPIVLVLSLLTFAGWYAAGQLGYYPPAWLPVGHTVFLFALLFGIAVLVIACPCALGLATPTAVMVGTGVGARLGILIKGGDALERAAGVSTVVFDKTGTLTLGKPHAVDFRVFVPGVAPLDAALLAAALEQESEHPLASAVVGFAATLVGRGFEGAGGVPAVGDAAKQGAAKRASPGGAAPALASLLPRPEGFEALAGEGVLGRVPLLRGAPADAAPWVELGAGLGVVLFVNPAALAALDGHDGPWLAPVRASIGSPRFLQQRGVAVPPEAAAYLEEMQGRGCTCVLIAVGATLLAALAVQDPLKPEARGVVAALHSAGVSCVLLTGDNWRTARAIAGQLGIRRVTAEVLPAGKAADFVLVRSDLEDVLTAVDLSRAVLRRIRWNYIFALGYNVLAIPAAAGALYPLARVQLPPWVAGACMALSSVSVVFSSLMLRNYRPRDRVLRDVLVIQS</sequence>
<accession>A0AAD9IHV6</accession>
<feature type="domain" description="HMA" evidence="8">
    <location>
        <begin position="1"/>
        <end position="48"/>
    </location>
</feature>
<evidence type="ECO:0000313" key="10">
    <source>
        <dbReference type="Proteomes" id="UP001255856"/>
    </source>
</evidence>
<dbReference type="Gene3D" id="3.40.1110.10">
    <property type="entry name" value="Calcium-transporting ATPase, cytoplasmic domain N"/>
    <property type="match status" value="2"/>
</dbReference>
<proteinExistence type="inferred from homology"/>
<dbReference type="PANTHER" id="PTHR46594">
    <property type="entry name" value="P-TYPE CATION-TRANSPORTING ATPASE"/>
    <property type="match status" value="1"/>
</dbReference>
<comment type="similarity">
    <text evidence="7">Belongs to the cation transport ATPase (P-type) (TC 3.A.3) family. Type IB subfamily.</text>
</comment>
<dbReference type="Pfam" id="PF00702">
    <property type="entry name" value="Hydrolase"/>
    <property type="match status" value="1"/>
</dbReference>
<dbReference type="InterPro" id="IPR008250">
    <property type="entry name" value="ATPase_P-typ_transduc_dom_A_sf"/>
</dbReference>
<protein>
    <recommendedName>
        <fullName evidence="8">HMA domain-containing protein</fullName>
    </recommendedName>
</protein>
<dbReference type="PROSITE" id="PS01047">
    <property type="entry name" value="HMA_1"/>
    <property type="match status" value="1"/>
</dbReference>